<dbReference type="HAMAP" id="MF_00073">
    <property type="entry name" value="NusB"/>
    <property type="match status" value="1"/>
</dbReference>
<dbReference type="GO" id="GO:0031564">
    <property type="term" value="P:transcription antitermination"/>
    <property type="evidence" value="ECO:0007669"/>
    <property type="project" value="UniProtKB-KW"/>
</dbReference>
<comment type="similarity">
    <text evidence="1 6">Belongs to the NusB family.</text>
</comment>
<dbReference type="InterPro" id="IPR035926">
    <property type="entry name" value="NusB-like_sf"/>
</dbReference>
<dbReference type="AlphaFoldDB" id="A0A8J3AG26"/>
<dbReference type="Proteomes" id="UP000650511">
    <property type="component" value="Unassembled WGS sequence"/>
</dbReference>
<dbReference type="GO" id="GO:0006353">
    <property type="term" value="P:DNA-templated transcription termination"/>
    <property type="evidence" value="ECO:0007669"/>
    <property type="project" value="UniProtKB-UniRule"/>
</dbReference>
<protein>
    <recommendedName>
        <fullName evidence="6">Transcription antitermination protein NusB</fullName>
    </recommendedName>
    <alternativeName>
        <fullName evidence="6">Antitermination factor NusB</fullName>
    </alternativeName>
</protein>
<reference evidence="9" key="2">
    <citation type="submission" date="2020-09" db="EMBL/GenBank/DDBJ databases">
        <authorList>
            <person name="Sun Q."/>
            <person name="Zhou Y."/>
        </authorList>
    </citation>
    <scope>NUCLEOTIDE SEQUENCE</scope>
    <source>
        <strain evidence="9">CGMCC 1.14988</strain>
    </source>
</reference>
<proteinExistence type="inferred from homology"/>
<dbReference type="PANTHER" id="PTHR11078:SF3">
    <property type="entry name" value="ANTITERMINATION NUSB DOMAIN-CONTAINING PROTEIN"/>
    <property type="match status" value="1"/>
</dbReference>
<dbReference type="InterPro" id="IPR011605">
    <property type="entry name" value="NusB_fam"/>
</dbReference>
<organism evidence="9 10">
    <name type="scientific">Egicoccus halophilus</name>
    <dbReference type="NCBI Taxonomy" id="1670830"/>
    <lineage>
        <taxon>Bacteria</taxon>
        <taxon>Bacillati</taxon>
        <taxon>Actinomycetota</taxon>
        <taxon>Nitriliruptoria</taxon>
        <taxon>Egicoccales</taxon>
        <taxon>Egicoccaceae</taxon>
        <taxon>Egicoccus</taxon>
    </lineage>
</organism>
<accession>A0A8J3AG26</accession>
<dbReference type="GO" id="GO:0005829">
    <property type="term" value="C:cytosol"/>
    <property type="evidence" value="ECO:0007669"/>
    <property type="project" value="TreeGrafter"/>
</dbReference>
<feature type="domain" description="NusB/RsmB/TIM44" evidence="8">
    <location>
        <begin position="83"/>
        <end position="188"/>
    </location>
</feature>
<feature type="region of interest" description="Disordered" evidence="7">
    <location>
        <begin position="1"/>
        <end position="27"/>
    </location>
</feature>
<dbReference type="PANTHER" id="PTHR11078">
    <property type="entry name" value="N UTILIZATION SUBSTANCE PROTEIN B-RELATED"/>
    <property type="match status" value="1"/>
</dbReference>
<evidence type="ECO:0000259" key="8">
    <source>
        <dbReference type="Pfam" id="PF01029"/>
    </source>
</evidence>
<evidence type="ECO:0000256" key="3">
    <source>
        <dbReference type="ARBA" id="ARBA00022884"/>
    </source>
</evidence>
<feature type="compositionally biased region" description="Gly residues" evidence="7">
    <location>
        <begin position="200"/>
        <end position="212"/>
    </location>
</feature>
<dbReference type="Pfam" id="PF01029">
    <property type="entry name" value="NusB"/>
    <property type="match status" value="1"/>
</dbReference>
<dbReference type="EMBL" id="BMHA01000008">
    <property type="protein sequence ID" value="GGI07389.1"/>
    <property type="molecule type" value="Genomic_DNA"/>
</dbReference>
<evidence type="ECO:0000256" key="1">
    <source>
        <dbReference type="ARBA" id="ARBA00005952"/>
    </source>
</evidence>
<keyword evidence="4 6" id="KW-0805">Transcription regulation</keyword>
<evidence type="ECO:0000313" key="10">
    <source>
        <dbReference type="Proteomes" id="UP000650511"/>
    </source>
</evidence>
<evidence type="ECO:0000256" key="4">
    <source>
        <dbReference type="ARBA" id="ARBA00023015"/>
    </source>
</evidence>
<reference evidence="9" key="1">
    <citation type="journal article" date="2014" name="Int. J. Syst. Evol. Microbiol.">
        <title>Complete genome sequence of Corynebacterium casei LMG S-19264T (=DSM 44701T), isolated from a smear-ripened cheese.</title>
        <authorList>
            <consortium name="US DOE Joint Genome Institute (JGI-PGF)"/>
            <person name="Walter F."/>
            <person name="Albersmeier A."/>
            <person name="Kalinowski J."/>
            <person name="Ruckert C."/>
        </authorList>
    </citation>
    <scope>NUCLEOTIDE SEQUENCE</scope>
    <source>
        <strain evidence="9">CGMCC 1.14988</strain>
    </source>
</reference>
<dbReference type="InterPro" id="IPR006027">
    <property type="entry name" value="NusB_RsmB_TIM44"/>
</dbReference>
<evidence type="ECO:0000313" key="9">
    <source>
        <dbReference type="EMBL" id="GGI07389.1"/>
    </source>
</evidence>
<keyword evidence="2 6" id="KW-0889">Transcription antitermination</keyword>
<dbReference type="Gene3D" id="1.10.940.10">
    <property type="entry name" value="NusB-like"/>
    <property type="match status" value="1"/>
</dbReference>
<dbReference type="NCBIfam" id="TIGR01951">
    <property type="entry name" value="nusB"/>
    <property type="match status" value="1"/>
</dbReference>
<evidence type="ECO:0000256" key="6">
    <source>
        <dbReference type="HAMAP-Rule" id="MF_00073"/>
    </source>
</evidence>
<sequence length="220" mass="23587">MAQADSSSAARRPSARRTDTRDPRRARERALKILFQADLRGDDPVATLERVANDPSARAMLDDLDDLHDETDAVADVESQARLDAAADTTLAAPRQRVAPVDAFTRRLVDGVSEHRGEIDELIGRFARRWAISRMPVVDRTVLRLATYELLHEDTSPAVVINEAVELAKSLSTEDSGRYVNGVLESVRRSVAGEDVAGGDVAGGDVAGGDVAGGDVTTDG</sequence>
<dbReference type="OrthoDB" id="3528057at2"/>
<dbReference type="RefSeq" id="WP_130649907.1">
    <property type="nucleotide sequence ID" value="NZ_BMHA01000008.1"/>
</dbReference>
<keyword evidence="3 6" id="KW-0694">RNA-binding</keyword>
<keyword evidence="10" id="KW-1185">Reference proteome</keyword>
<comment type="caution">
    <text evidence="9">The sequence shown here is derived from an EMBL/GenBank/DDBJ whole genome shotgun (WGS) entry which is preliminary data.</text>
</comment>
<gene>
    <name evidence="6" type="primary">nusB</name>
    <name evidence="9" type="ORF">GCM10011354_23840</name>
</gene>
<feature type="region of interest" description="Disordered" evidence="7">
    <location>
        <begin position="199"/>
        <end position="220"/>
    </location>
</feature>
<name>A0A8J3AG26_9ACTN</name>
<evidence type="ECO:0000256" key="2">
    <source>
        <dbReference type="ARBA" id="ARBA00022814"/>
    </source>
</evidence>
<evidence type="ECO:0000256" key="5">
    <source>
        <dbReference type="ARBA" id="ARBA00023163"/>
    </source>
</evidence>
<comment type="function">
    <text evidence="6">Involved in transcription antitermination. Required for transcription of ribosomal RNA (rRNA) genes. Binds specifically to the boxA antiterminator sequence of the ribosomal RNA (rrn) operons.</text>
</comment>
<keyword evidence="5 6" id="KW-0804">Transcription</keyword>
<dbReference type="GO" id="GO:0003723">
    <property type="term" value="F:RNA binding"/>
    <property type="evidence" value="ECO:0007669"/>
    <property type="project" value="UniProtKB-UniRule"/>
</dbReference>
<dbReference type="SUPFAM" id="SSF48013">
    <property type="entry name" value="NusB-like"/>
    <property type="match status" value="1"/>
</dbReference>
<evidence type="ECO:0000256" key="7">
    <source>
        <dbReference type="SAM" id="MobiDB-lite"/>
    </source>
</evidence>
<feature type="compositionally biased region" description="Low complexity" evidence="7">
    <location>
        <begin position="1"/>
        <end position="12"/>
    </location>
</feature>
<feature type="compositionally biased region" description="Basic and acidic residues" evidence="7">
    <location>
        <begin position="16"/>
        <end position="27"/>
    </location>
</feature>